<reference evidence="1 2" key="1">
    <citation type="submission" date="2018-08" db="EMBL/GenBank/DDBJ databases">
        <title>A genome reference for cultivated species of the human gut microbiota.</title>
        <authorList>
            <person name="Zou Y."/>
            <person name="Xue W."/>
            <person name="Luo G."/>
        </authorList>
    </citation>
    <scope>NUCLEOTIDE SEQUENCE [LARGE SCALE GENOMIC DNA]</scope>
    <source>
        <strain evidence="1 2">AF25-11</strain>
    </source>
</reference>
<gene>
    <name evidence="1" type="ORF">DWY33_14860</name>
</gene>
<dbReference type="EMBL" id="QRUK01000042">
    <property type="protein sequence ID" value="RGR54463.1"/>
    <property type="molecule type" value="Genomic_DNA"/>
</dbReference>
<dbReference type="AlphaFoldDB" id="A0A412EWZ5"/>
<name>A0A412EWZ5_9FIRM</name>
<protein>
    <submittedName>
        <fullName evidence="1">Uncharacterized protein</fullName>
    </submittedName>
</protein>
<dbReference type="Proteomes" id="UP000283652">
    <property type="component" value="Unassembled WGS sequence"/>
</dbReference>
<accession>A0A412EWZ5</accession>
<evidence type="ECO:0000313" key="1">
    <source>
        <dbReference type="EMBL" id="RGR54463.1"/>
    </source>
</evidence>
<comment type="caution">
    <text evidence="1">The sequence shown here is derived from an EMBL/GenBank/DDBJ whole genome shotgun (WGS) entry which is preliminary data.</text>
</comment>
<sequence>MLYEKYKCFKSIFSCSIIFYHYGINSQNEFIKYKYFIENKHFIGNKHFVAVNFICRHKKNL</sequence>
<evidence type="ECO:0000313" key="2">
    <source>
        <dbReference type="Proteomes" id="UP000283652"/>
    </source>
</evidence>
<organism evidence="1 2">
    <name type="scientific">Dorea formicigenerans</name>
    <dbReference type="NCBI Taxonomy" id="39486"/>
    <lineage>
        <taxon>Bacteria</taxon>
        <taxon>Bacillati</taxon>
        <taxon>Bacillota</taxon>
        <taxon>Clostridia</taxon>
        <taxon>Lachnospirales</taxon>
        <taxon>Lachnospiraceae</taxon>
        <taxon>Dorea</taxon>
    </lineage>
</organism>
<proteinExistence type="predicted"/>